<comment type="subcellular location">
    <subcellularLocation>
        <location evidence="1">Membrane</location>
    </subcellularLocation>
</comment>
<dbReference type="GO" id="GO:0016020">
    <property type="term" value="C:membrane"/>
    <property type="evidence" value="ECO:0007669"/>
    <property type="project" value="UniProtKB-SubCell"/>
</dbReference>
<dbReference type="InterPro" id="IPR001846">
    <property type="entry name" value="VWF_type-D"/>
</dbReference>
<keyword evidence="3" id="KW-1015">Disulfide bond</keyword>
<dbReference type="PANTHER" id="PTHR13802:SF52">
    <property type="entry name" value="MUCIN-4"/>
    <property type="match status" value="1"/>
</dbReference>
<reference evidence="6" key="1">
    <citation type="journal article" date="2023" name="Mol. Biol. Evol.">
        <title>Third-Generation Sequencing Reveals the Adaptive Role of the Epigenome in Three Deep-Sea Polychaetes.</title>
        <authorList>
            <person name="Perez M."/>
            <person name="Aroh O."/>
            <person name="Sun Y."/>
            <person name="Lan Y."/>
            <person name="Juniper S.K."/>
            <person name="Young C.R."/>
            <person name="Angers B."/>
            <person name="Qian P.Y."/>
        </authorList>
    </citation>
    <scope>NUCLEOTIDE SEQUENCE</scope>
    <source>
        <strain evidence="6">R07B-5</strain>
    </source>
</reference>
<evidence type="ECO:0000256" key="4">
    <source>
        <dbReference type="SAM" id="MobiDB-lite"/>
    </source>
</evidence>
<dbReference type="EMBL" id="JAODUO010000439">
    <property type="protein sequence ID" value="KAK2180543.1"/>
    <property type="molecule type" value="Genomic_DNA"/>
</dbReference>
<feature type="non-terminal residue" evidence="6">
    <location>
        <position position="546"/>
    </location>
</feature>
<evidence type="ECO:0000313" key="6">
    <source>
        <dbReference type="EMBL" id="KAK2180543.1"/>
    </source>
</evidence>
<evidence type="ECO:0000256" key="2">
    <source>
        <dbReference type="ARBA" id="ARBA00023136"/>
    </source>
</evidence>
<keyword evidence="2" id="KW-0472">Membrane</keyword>
<feature type="region of interest" description="Disordered" evidence="4">
    <location>
        <begin position="1"/>
        <end position="25"/>
    </location>
</feature>
<accession>A0AAD9KZG6</accession>
<name>A0AAD9KZG6_RIDPI</name>
<feature type="domain" description="VWFD" evidence="5">
    <location>
        <begin position="462"/>
        <end position="546"/>
    </location>
</feature>
<dbReference type="AlphaFoldDB" id="A0AAD9KZG6"/>
<sequence length="546" mass="62013">REKKTSPAADSIAATGSALLPTTPSHELSRRSAVVSRHVVGRCRTQQLEEVRKKEPLLHRDCPVGRPHATRMRRTVVRLVTLLLLASSCQTEAGVKLYPYGDDAGDNKLECDGRKTCSTGFAPTAPLHIFKQTFTKINIYSNGYVTMNTPYDGRQPKRGFRGMFDRNKMAAAVSKGFAMIAPLWTDNDARYGSVFYNVYDKALRDYEWQNDTVIFARAQRDVNFHSSHTNVDVSYVGVVTWVGMVPRMSYNPLLDQPNTFQLVLIQDPAKWLTFALFLYKETRWNTVVTLRGNLAGYHVIGPDVSKTYLGPFSFKPLGLRLATKAGNRRRVGESFYRLSDLSHEPNYDHMCRLWYGREDTTDTFDETLACPCNRATVKADARWRPDGIQYPDGKTCFYERMPSKLATQDGSAGPTFRHHPRHYNHNRTDWEPHYWCCVKSHNCDKFYEVRPIDTCDSYMAPYIAWMVGDPHICTLDGFRYTFNGLGEFTLLTTKGLDFTLQARVTKARDLDGNDVNATIVSAVVAQKFNSERVHVELNGDRTGNVT</sequence>
<evidence type="ECO:0000256" key="1">
    <source>
        <dbReference type="ARBA" id="ARBA00004370"/>
    </source>
</evidence>
<dbReference type="InterPro" id="IPR003886">
    <property type="entry name" value="NIDO_dom"/>
</dbReference>
<dbReference type="SMART" id="SM00539">
    <property type="entry name" value="NIDO"/>
    <property type="match status" value="1"/>
</dbReference>
<organism evidence="6 7">
    <name type="scientific">Ridgeia piscesae</name>
    <name type="common">Tubeworm</name>
    <dbReference type="NCBI Taxonomy" id="27915"/>
    <lineage>
        <taxon>Eukaryota</taxon>
        <taxon>Metazoa</taxon>
        <taxon>Spiralia</taxon>
        <taxon>Lophotrochozoa</taxon>
        <taxon>Annelida</taxon>
        <taxon>Polychaeta</taxon>
        <taxon>Sedentaria</taxon>
        <taxon>Canalipalpata</taxon>
        <taxon>Sabellida</taxon>
        <taxon>Siboglinidae</taxon>
        <taxon>Ridgeia</taxon>
    </lineage>
</organism>
<dbReference type="InterPro" id="IPR051495">
    <property type="entry name" value="Epithelial_Barrier/Signaling"/>
</dbReference>
<keyword evidence="7" id="KW-1185">Reference proteome</keyword>
<evidence type="ECO:0000313" key="7">
    <source>
        <dbReference type="Proteomes" id="UP001209878"/>
    </source>
</evidence>
<dbReference type="PANTHER" id="PTHR13802">
    <property type="entry name" value="MUCIN 4-RELATED"/>
    <property type="match status" value="1"/>
</dbReference>
<dbReference type="Proteomes" id="UP001209878">
    <property type="component" value="Unassembled WGS sequence"/>
</dbReference>
<dbReference type="GO" id="GO:0007160">
    <property type="term" value="P:cell-matrix adhesion"/>
    <property type="evidence" value="ECO:0007669"/>
    <property type="project" value="InterPro"/>
</dbReference>
<protein>
    <recommendedName>
        <fullName evidence="5">VWFD domain-containing protein</fullName>
    </recommendedName>
</protein>
<comment type="caution">
    <text evidence="6">The sequence shown here is derived from an EMBL/GenBank/DDBJ whole genome shotgun (WGS) entry which is preliminary data.</text>
</comment>
<proteinExistence type="predicted"/>
<dbReference type="Pfam" id="PF06119">
    <property type="entry name" value="NIDO"/>
    <property type="match status" value="1"/>
</dbReference>
<evidence type="ECO:0000256" key="3">
    <source>
        <dbReference type="ARBA" id="ARBA00023157"/>
    </source>
</evidence>
<dbReference type="PROSITE" id="PS51233">
    <property type="entry name" value="VWFD"/>
    <property type="match status" value="1"/>
</dbReference>
<gene>
    <name evidence="6" type="ORF">NP493_439g05008</name>
</gene>
<evidence type="ECO:0000259" key="5">
    <source>
        <dbReference type="PROSITE" id="PS51233"/>
    </source>
</evidence>